<evidence type="ECO:0000256" key="8">
    <source>
        <dbReference type="ARBA" id="ARBA00046435"/>
    </source>
</evidence>
<comment type="subcellular location">
    <subcellularLocation>
        <location evidence="1">Cytoplasm</location>
        <location evidence="1">Cytoskeleton</location>
        <location evidence="1">Flagellum axoneme</location>
    </subcellularLocation>
</comment>
<evidence type="ECO:0000256" key="1">
    <source>
        <dbReference type="ARBA" id="ARBA00004611"/>
    </source>
</evidence>
<organism evidence="9 10">
    <name type="scientific">Tenebrio molitor</name>
    <name type="common">Yellow mealworm beetle</name>
    <dbReference type="NCBI Taxonomy" id="7067"/>
    <lineage>
        <taxon>Eukaryota</taxon>
        <taxon>Metazoa</taxon>
        <taxon>Ecdysozoa</taxon>
        <taxon>Arthropoda</taxon>
        <taxon>Hexapoda</taxon>
        <taxon>Insecta</taxon>
        <taxon>Pterygota</taxon>
        <taxon>Neoptera</taxon>
        <taxon>Endopterygota</taxon>
        <taxon>Coleoptera</taxon>
        <taxon>Polyphaga</taxon>
        <taxon>Cucujiformia</taxon>
        <taxon>Tenebrionidae</taxon>
        <taxon>Tenebrio</taxon>
    </lineage>
</organism>
<evidence type="ECO:0000256" key="5">
    <source>
        <dbReference type="ARBA" id="ARBA00023212"/>
    </source>
</evidence>
<keyword evidence="3" id="KW-0282">Flagellum</keyword>
<evidence type="ECO:0000256" key="2">
    <source>
        <dbReference type="ARBA" id="ARBA00022490"/>
    </source>
</evidence>
<dbReference type="Proteomes" id="UP000719412">
    <property type="component" value="Unassembled WGS sequence"/>
</dbReference>
<proteinExistence type="predicted"/>
<dbReference type="InterPro" id="IPR037662">
    <property type="entry name" value="CFAP68/107"/>
</dbReference>
<reference evidence="9" key="1">
    <citation type="journal article" date="2020" name="J Insects Food Feed">
        <title>The yellow mealworm (Tenebrio molitor) genome: a resource for the emerging insects as food and feed industry.</title>
        <authorList>
            <person name="Eriksson T."/>
            <person name="Andere A."/>
            <person name="Kelstrup H."/>
            <person name="Emery V."/>
            <person name="Picard C."/>
        </authorList>
    </citation>
    <scope>NUCLEOTIDE SEQUENCE</scope>
    <source>
        <strain evidence="9">Stoneville</strain>
        <tissue evidence="9">Whole head</tissue>
    </source>
</reference>
<reference evidence="9" key="2">
    <citation type="submission" date="2021-08" db="EMBL/GenBank/DDBJ databases">
        <authorList>
            <person name="Eriksson T."/>
        </authorList>
    </citation>
    <scope>NUCLEOTIDE SEQUENCE</scope>
    <source>
        <strain evidence="9">Stoneville</strain>
        <tissue evidence="9">Whole head</tissue>
    </source>
</reference>
<evidence type="ECO:0000256" key="7">
    <source>
        <dbReference type="ARBA" id="ARBA00035003"/>
    </source>
</evidence>
<comment type="caution">
    <text evidence="9">The sequence shown here is derived from an EMBL/GenBank/DDBJ whole genome shotgun (WGS) entry which is preliminary data.</text>
</comment>
<dbReference type="GO" id="GO:0030317">
    <property type="term" value="P:flagellated sperm motility"/>
    <property type="evidence" value="ECO:0007669"/>
    <property type="project" value="InterPro"/>
</dbReference>
<dbReference type="AlphaFoldDB" id="A0A8J6H955"/>
<keyword evidence="4" id="KW-0969">Cilium</keyword>
<evidence type="ECO:0000256" key="6">
    <source>
        <dbReference type="ARBA" id="ARBA00023273"/>
    </source>
</evidence>
<dbReference type="EMBL" id="JABDTM020027974">
    <property type="protein sequence ID" value="KAH0809702.1"/>
    <property type="molecule type" value="Genomic_DNA"/>
</dbReference>
<dbReference type="PANTHER" id="PTHR31180">
    <property type="entry name" value="CILIA- AND FLAGELLA-ASSOCIATED PROTEIN 107-RELATED"/>
    <property type="match status" value="1"/>
</dbReference>
<comment type="subunit">
    <text evidence="8">Microtubule inner protein component of sperm flagellar doublet microtubules.</text>
</comment>
<name>A0A8J6H955_TENMO</name>
<keyword evidence="6" id="KW-0966">Cell projection</keyword>
<dbReference type="PANTHER" id="PTHR31180:SF2">
    <property type="entry name" value="CILIA- AND FLAGELLA-ASSOCIATED PROTEIN 107"/>
    <property type="match status" value="1"/>
</dbReference>
<evidence type="ECO:0000313" key="10">
    <source>
        <dbReference type="Proteomes" id="UP000719412"/>
    </source>
</evidence>
<dbReference type="GO" id="GO:0005879">
    <property type="term" value="C:axonemal microtubule"/>
    <property type="evidence" value="ECO:0007669"/>
    <property type="project" value="TreeGrafter"/>
</dbReference>
<keyword evidence="10" id="KW-1185">Reference proteome</keyword>
<accession>A0A8J6H955</accession>
<dbReference type="InterPro" id="IPR054709">
    <property type="entry name" value="CFAP107"/>
</dbReference>
<keyword evidence="5" id="KW-0206">Cytoskeleton</keyword>
<sequence>MQCVLQQVPQVLQVEIPTTLYTELYDCKPYSKVPIDAVWDQRMDREGGIVFSQDLRESPNFYDNYSSTYDLSYNHFPKCYKRNIPRILNFREGYHEPIEEYLPSFGNITNFGLLDYKKEKWNFEKEGVRNISSSVYKEEFKAPEPADYKFKRYVLQLEKSSVAKEINFLDLERKRKRSGTNPSTILMMDSRIQYDRPSRYSNRVLVGSWVNDRAQHTPDKLTKPQYTTSYKDNFGLKVVKHNPNIVWDQIMKTEDSNFISDVGNKDSPNFLENFSSLYDLSYNHFPKCYKSNIPRIYRFLKDYHEPLDDYLPSFGNVTKSGLVEQKREEWKYDQNNPRSTDPTSYRCQFQAPATTDYDFKRFKPNRYCDKVLVGSWVTDRINSSPVQTEDYPKSSTYADSYDRKPLSRIDPSVVWDQKLNSEESNCNFISQIRRNDLPNYFENFTSTYDLSYNHFPKCFKGHINRTLRFRQGYHEPTEDYIPSFGNMTNYGLIDDKKQQWECEVQDPRKNNSTHYKDTFMAPDAKDYAFRRFATPKANSSVLNTVTLESTCLKLRDRPVFGVTPAFSLVQVPRPSTWNPITWECIPETPPTPCPKKCT</sequence>
<protein>
    <submittedName>
        <fullName evidence="9">Uncharacterized protein</fullName>
    </submittedName>
</protein>
<evidence type="ECO:0000256" key="4">
    <source>
        <dbReference type="ARBA" id="ARBA00023069"/>
    </source>
</evidence>
<dbReference type="Pfam" id="PF22595">
    <property type="entry name" value="CFAP107"/>
    <property type="match status" value="2"/>
</dbReference>
<keyword evidence="2" id="KW-0963">Cytoplasm</keyword>
<evidence type="ECO:0000313" key="9">
    <source>
        <dbReference type="EMBL" id="KAH0809702.1"/>
    </source>
</evidence>
<gene>
    <name evidence="9" type="ORF">GEV33_013092</name>
</gene>
<evidence type="ECO:0000256" key="3">
    <source>
        <dbReference type="ARBA" id="ARBA00022846"/>
    </source>
</evidence>
<comment type="function">
    <text evidence="7">Microtubule inner protein (MIP) part of the dynein-decorated doublet microtubules (DMTs) in cilia axoneme, which is required for motile cilia beating.</text>
</comment>